<dbReference type="PANTHER" id="PTHR47123:SF15">
    <property type="entry name" value="F-BOX PROTEIN SKIP23"/>
    <property type="match status" value="1"/>
</dbReference>
<evidence type="ECO:0000313" key="2">
    <source>
        <dbReference type="EMBL" id="MCH93367.1"/>
    </source>
</evidence>
<evidence type="ECO:0000313" key="3">
    <source>
        <dbReference type="Proteomes" id="UP000265520"/>
    </source>
</evidence>
<organism evidence="2 3">
    <name type="scientific">Trifolium medium</name>
    <dbReference type="NCBI Taxonomy" id="97028"/>
    <lineage>
        <taxon>Eukaryota</taxon>
        <taxon>Viridiplantae</taxon>
        <taxon>Streptophyta</taxon>
        <taxon>Embryophyta</taxon>
        <taxon>Tracheophyta</taxon>
        <taxon>Spermatophyta</taxon>
        <taxon>Magnoliopsida</taxon>
        <taxon>eudicotyledons</taxon>
        <taxon>Gunneridae</taxon>
        <taxon>Pentapetalae</taxon>
        <taxon>rosids</taxon>
        <taxon>fabids</taxon>
        <taxon>Fabales</taxon>
        <taxon>Fabaceae</taxon>
        <taxon>Papilionoideae</taxon>
        <taxon>50 kb inversion clade</taxon>
        <taxon>NPAAA clade</taxon>
        <taxon>Hologalegina</taxon>
        <taxon>IRL clade</taxon>
        <taxon>Trifolieae</taxon>
        <taxon>Trifolium</taxon>
    </lineage>
</organism>
<comment type="caution">
    <text evidence="2">The sequence shown here is derived from an EMBL/GenBank/DDBJ whole genome shotgun (WGS) entry which is preliminary data.</text>
</comment>
<accession>A0A392N0P9</accession>
<dbReference type="Pfam" id="PF03478">
    <property type="entry name" value="Beta-prop_KIB1-4"/>
    <property type="match status" value="1"/>
</dbReference>
<gene>
    <name evidence="2" type="ORF">A2U01_0014316</name>
</gene>
<dbReference type="InterPro" id="IPR005174">
    <property type="entry name" value="KIB1-4_b-propeller"/>
</dbReference>
<evidence type="ECO:0000259" key="1">
    <source>
        <dbReference type="Pfam" id="PF03478"/>
    </source>
</evidence>
<feature type="domain" description="KIB1-4 beta-propeller" evidence="1">
    <location>
        <begin position="9"/>
        <end position="87"/>
    </location>
</feature>
<dbReference type="InterPro" id="IPR051304">
    <property type="entry name" value="SCF_F-box_domain"/>
</dbReference>
<dbReference type="Proteomes" id="UP000265520">
    <property type="component" value="Unassembled WGS sequence"/>
</dbReference>
<name>A0A392N0P9_9FABA</name>
<sequence length="160" mass="18649">VRLLANPVFGGNIKFLVETECESLLLVDCRGIYTDKDVRFDVFRLDEKEKKWIKLTTLGDMVLFLGEDCSFTASALDLRVPTGNCLIYRRNFDLQDPDVIQAEMRIFHLDQGRASYLSDYPDYMKLFWPPPKWIPKRDNYSRGMFTCFATSTYGNMMIDD</sequence>
<keyword evidence="3" id="KW-1185">Reference proteome</keyword>
<feature type="non-terminal residue" evidence="2">
    <location>
        <position position="1"/>
    </location>
</feature>
<dbReference type="PANTHER" id="PTHR47123">
    <property type="entry name" value="F-BOX PROTEIN SKIP23"/>
    <property type="match status" value="1"/>
</dbReference>
<proteinExistence type="predicted"/>
<dbReference type="AlphaFoldDB" id="A0A392N0P9"/>
<protein>
    <submittedName>
        <fullName evidence="2">F-box protein</fullName>
    </submittedName>
</protein>
<reference evidence="2 3" key="1">
    <citation type="journal article" date="2018" name="Front. Plant Sci.">
        <title>Red Clover (Trifolium pratense) and Zigzag Clover (T. medium) - A Picture of Genomic Similarities and Differences.</title>
        <authorList>
            <person name="Dluhosova J."/>
            <person name="Istvanek J."/>
            <person name="Nedelnik J."/>
            <person name="Repkova J."/>
        </authorList>
    </citation>
    <scope>NUCLEOTIDE SEQUENCE [LARGE SCALE GENOMIC DNA]</scope>
    <source>
        <strain evidence="3">cv. 10/8</strain>
        <tissue evidence="2">Leaf</tissue>
    </source>
</reference>
<dbReference type="EMBL" id="LXQA010024776">
    <property type="protein sequence ID" value="MCH93367.1"/>
    <property type="molecule type" value="Genomic_DNA"/>
</dbReference>